<dbReference type="PANTHER" id="PTHR32179:SF3">
    <property type="entry name" value="NICOTINATE-NUCLEOTIDE PYROPHOSPHORYLASE [CARBOXYLATING]"/>
    <property type="match status" value="1"/>
</dbReference>
<dbReference type="SUPFAM" id="SSF54675">
    <property type="entry name" value="Nicotinate/Quinolinate PRTase N-terminal domain-like"/>
    <property type="match status" value="1"/>
</dbReference>
<evidence type="ECO:0000256" key="3">
    <source>
        <dbReference type="ARBA" id="ARBA00009400"/>
    </source>
</evidence>
<dbReference type="EC" id="2.4.2.19" evidence="5"/>
<sequence length="283" mass="30714">MNSIKIKKTLEHFLLEDIGDRDLSATIFSPSQQSNALIRVKEAGVISGLSLLSFGYGLLDPRIKVVLGKQDGDLVEAGDLIAEISGPTSVLLSGERVLLNLLQRMSGIATLTSQCVTALEGSSTKITDTRKTTPGLRIFEKYAVRCGGGYNHRNGLYDAVMLKDNHIAASGSILEAVKAVREHVGHMTAIEVEVETKEQLLEAIEAKPHVIMLDNQIPETISEWVQLVPDFIHTEASGGITIDELYAYGQTGVDYISLGMLTHSVKSLDISLNLSISQKEVEV</sequence>
<evidence type="ECO:0000256" key="1">
    <source>
        <dbReference type="ARBA" id="ARBA00003237"/>
    </source>
</evidence>
<dbReference type="GO" id="GO:0005737">
    <property type="term" value="C:cytoplasm"/>
    <property type="evidence" value="ECO:0007669"/>
    <property type="project" value="TreeGrafter"/>
</dbReference>
<dbReference type="InterPro" id="IPR022412">
    <property type="entry name" value="Quinolinate_PRibosylTrfase_N"/>
</dbReference>
<feature type="binding site" evidence="13">
    <location>
        <position position="96"/>
    </location>
    <ligand>
        <name>substrate</name>
    </ligand>
</feature>
<dbReference type="GO" id="GO:0009435">
    <property type="term" value="P:NAD+ biosynthetic process"/>
    <property type="evidence" value="ECO:0007669"/>
    <property type="project" value="UniProtKB-UniPathway"/>
</dbReference>
<feature type="binding site" evidence="13">
    <location>
        <begin position="129"/>
        <end position="131"/>
    </location>
    <ligand>
        <name>substrate</name>
    </ligand>
</feature>
<feature type="domain" description="Quinolinate phosphoribosyl transferase N-terminal" evidence="15">
    <location>
        <begin position="27"/>
        <end position="106"/>
    </location>
</feature>
<dbReference type="FunFam" id="3.20.20.70:FF:000030">
    <property type="entry name" value="Nicotinate-nucleotide pyrophosphorylase, carboxylating"/>
    <property type="match status" value="1"/>
</dbReference>
<evidence type="ECO:0000256" key="8">
    <source>
        <dbReference type="ARBA" id="ARBA00022679"/>
    </source>
</evidence>
<evidence type="ECO:0000256" key="7">
    <source>
        <dbReference type="ARBA" id="ARBA00022676"/>
    </source>
</evidence>
<organism evidence="16 17">
    <name type="scientific">Lederbergia lenta</name>
    <name type="common">Bacillus lentus</name>
    <dbReference type="NCBI Taxonomy" id="1467"/>
    <lineage>
        <taxon>Bacteria</taxon>
        <taxon>Bacillati</taxon>
        <taxon>Bacillota</taxon>
        <taxon>Bacilli</taxon>
        <taxon>Bacillales</taxon>
        <taxon>Bacillaceae</taxon>
        <taxon>Lederbergia</taxon>
    </lineage>
</organism>
<dbReference type="NCBIfam" id="TIGR00078">
    <property type="entry name" value="nadC"/>
    <property type="match status" value="1"/>
</dbReference>
<dbReference type="EMBL" id="LS483476">
    <property type="protein sequence ID" value="SQI58495.1"/>
    <property type="molecule type" value="Genomic_DNA"/>
</dbReference>
<dbReference type="FunFam" id="3.90.1170.20:FF:000001">
    <property type="entry name" value="Nicotinate-nucleotide diphosphorylase (Carboxylating)"/>
    <property type="match status" value="1"/>
</dbReference>
<evidence type="ECO:0000256" key="6">
    <source>
        <dbReference type="ARBA" id="ARBA00022642"/>
    </source>
</evidence>
<dbReference type="InterPro" id="IPR004393">
    <property type="entry name" value="NadC"/>
</dbReference>
<comment type="pathway">
    <text evidence="2">Cofactor biosynthesis; NAD(+) biosynthesis; nicotinate D-ribonucleotide from quinolinate: step 1/1.</text>
</comment>
<feature type="binding site" evidence="13">
    <location>
        <position position="163"/>
    </location>
    <ligand>
        <name>substrate</name>
    </ligand>
</feature>
<dbReference type="AlphaFoldDB" id="A0A2X4Z2T1"/>
<dbReference type="GO" id="GO:0004514">
    <property type="term" value="F:nicotinate-nucleotide diphosphorylase (carboxylating) activity"/>
    <property type="evidence" value="ECO:0007669"/>
    <property type="project" value="UniProtKB-EC"/>
</dbReference>
<comment type="function">
    <text evidence="1">Involved in the catabolism of quinolinic acid (QA).</text>
</comment>
<dbReference type="InterPro" id="IPR027277">
    <property type="entry name" value="NadC/ModD"/>
</dbReference>
<dbReference type="InterPro" id="IPR013785">
    <property type="entry name" value="Aldolase_TIM"/>
</dbReference>
<proteinExistence type="inferred from homology"/>
<evidence type="ECO:0000256" key="5">
    <source>
        <dbReference type="ARBA" id="ARBA00011944"/>
    </source>
</evidence>
<keyword evidence="8 12" id="KW-0808">Transferase</keyword>
<dbReference type="KEGG" id="blen:NCTC4824_02213"/>
<evidence type="ECO:0000256" key="13">
    <source>
        <dbReference type="PIRSR" id="PIRSR006250-1"/>
    </source>
</evidence>
<feature type="binding site" evidence="13">
    <location>
        <position position="214"/>
    </location>
    <ligand>
        <name>substrate</name>
    </ligand>
</feature>
<evidence type="ECO:0000256" key="2">
    <source>
        <dbReference type="ARBA" id="ARBA00004893"/>
    </source>
</evidence>
<dbReference type="UniPathway" id="UPA00253">
    <property type="reaction ID" value="UER00331"/>
</dbReference>
<dbReference type="STRING" id="1348624.GCA_001591545_01267"/>
<evidence type="ECO:0000313" key="16">
    <source>
        <dbReference type="EMBL" id="SQI58495.1"/>
    </source>
</evidence>
<keyword evidence="17" id="KW-1185">Reference proteome</keyword>
<dbReference type="PANTHER" id="PTHR32179">
    <property type="entry name" value="NICOTINATE-NUCLEOTIDE PYROPHOSPHORYLASE [CARBOXYLATING]"/>
    <property type="match status" value="1"/>
</dbReference>
<feature type="binding site" evidence="13">
    <location>
        <position position="153"/>
    </location>
    <ligand>
        <name>substrate</name>
    </ligand>
</feature>
<dbReference type="Gene3D" id="3.90.1170.20">
    <property type="entry name" value="Quinolinate phosphoribosyl transferase, N-terminal domain"/>
    <property type="match status" value="1"/>
</dbReference>
<evidence type="ECO:0000256" key="10">
    <source>
        <dbReference type="ARBA" id="ARBA00047445"/>
    </source>
</evidence>
<evidence type="ECO:0000313" key="17">
    <source>
        <dbReference type="Proteomes" id="UP000249134"/>
    </source>
</evidence>
<comment type="similarity">
    <text evidence="3 12">Belongs to the NadC/ModD family.</text>
</comment>
<evidence type="ECO:0000259" key="15">
    <source>
        <dbReference type="Pfam" id="PF02749"/>
    </source>
</evidence>
<evidence type="ECO:0000259" key="14">
    <source>
        <dbReference type="Pfam" id="PF01729"/>
    </source>
</evidence>
<keyword evidence="7 12" id="KW-0328">Glycosyltransferase</keyword>
<dbReference type="PIRSF" id="PIRSF006250">
    <property type="entry name" value="NadC_ModD"/>
    <property type="match status" value="1"/>
</dbReference>
<dbReference type="CDD" id="cd01572">
    <property type="entry name" value="QPRTase"/>
    <property type="match status" value="1"/>
</dbReference>
<reference evidence="16 17" key="1">
    <citation type="submission" date="2018-06" db="EMBL/GenBank/DDBJ databases">
        <authorList>
            <consortium name="Pathogen Informatics"/>
            <person name="Doyle S."/>
        </authorList>
    </citation>
    <scope>NUCLEOTIDE SEQUENCE [LARGE SCALE GENOMIC DNA]</scope>
    <source>
        <strain evidence="16 17">NCTC4824</strain>
    </source>
</reference>
<dbReference type="SUPFAM" id="SSF51690">
    <property type="entry name" value="Nicotinate/Quinolinate PRTase C-terminal domain-like"/>
    <property type="match status" value="1"/>
</dbReference>
<comment type="subunit">
    <text evidence="4">Hexamer formed by 3 homodimers.</text>
</comment>
<accession>A0A2X4Z2T1</accession>
<gene>
    <name evidence="16" type="primary">nadC</name>
    <name evidence="16" type="ORF">NCTC4824_02213</name>
</gene>
<dbReference type="InterPro" id="IPR036068">
    <property type="entry name" value="Nicotinate_pribotase-like_C"/>
</dbReference>
<dbReference type="GO" id="GO:0034213">
    <property type="term" value="P:quinolinate catabolic process"/>
    <property type="evidence" value="ECO:0007669"/>
    <property type="project" value="TreeGrafter"/>
</dbReference>
<dbReference type="RefSeq" id="WP_066138455.1">
    <property type="nucleotide sequence ID" value="NZ_CBCSGM010000001.1"/>
</dbReference>
<dbReference type="InterPro" id="IPR037128">
    <property type="entry name" value="Quinolinate_PRibosylTase_N_sf"/>
</dbReference>
<dbReference type="InterPro" id="IPR002638">
    <property type="entry name" value="Quinolinate_PRibosylTrfase_C"/>
</dbReference>
<feature type="domain" description="Quinolinate phosphoribosyl transferase C-terminal" evidence="14">
    <location>
        <begin position="108"/>
        <end position="272"/>
    </location>
</feature>
<name>A0A2X4Z2T1_LEDLE</name>
<feature type="binding site" evidence="13">
    <location>
        <position position="193"/>
    </location>
    <ligand>
        <name>substrate</name>
    </ligand>
</feature>
<protein>
    <recommendedName>
        <fullName evidence="11">Probable nicotinate-nucleotide pyrophosphorylase [carboxylating]</fullName>
        <ecNumber evidence="5">2.4.2.19</ecNumber>
    </recommendedName>
    <alternativeName>
        <fullName evidence="9">Quinolinate phosphoribosyltransferase [decarboxylating]</fullName>
    </alternativeName>
</protein>
<feature type="binding site" evidence="13">
    <location>
        <begin position="237"/>
        <end position="239"/>
    </location>
    <ligand>
        <name>substrate</name>
    </ligand>
</feature>
<evidence type="ECO:0000256" key="12">
    <source>
        <dbReference type="PIRNR" id="PIRNR006250"/>
    </source>
</evidence>
<evidence type="ECO:0000256" key="11">
    <source>
        <dbReference type="ARBA" id="ARBA00069173"/>
    </source>
</evidence>
<dbReference type="Proteomes" id="UP000249134">
    <property type="component" value="Chromosome 1"/>
</dbReference>
<dbReference type="Gene3D" id="3.20.20.70">
    <property type="entry name" value="Aldolase class I"/>
    <property type="match status" value="1"/>
</dbReference>
<keyword evidence="6" id="KW-0662">Pyridine nucleotide biosynthesis</keyword>
<comment type="catalytic activity">
    <reaction evidence="10">
        <text>nicotinate beta-D-ribonucleotide + CO2 + diphosphate = quinolinate + 5-phospho-alpha-D-ribose 1-diphosphate + 2 H(+)</text>
        <dbReference type="Rhea" id="RHEA:12733"/>
        <dbReference type="ChEBI" id="CHEBI:15378"/>
        <dbReference type="ChEBI" id="CHEBI:16526"/>
        <dbReference type="ChEBI" id="CHEBI:29959"/>
        <dbReference type="ChEBI" id="CHEBI:33019"/>
        <dbReference type="ChEBI" id="CHEBI:57502"/>
        <dbReference type="ChEBI" id="CHEBI:58017"/>
        <dbReference type="EC" id="2.4.2.19"/>
    </reaction>
</comment>
<evidence type="ECO:0000256" key="9">
    <source>
        <dbReference type="ARBA" id="ARBA00033102"/>
    </source>
</evidence>
<dbReference type="Pfam" id="PF02749">
    <property type="entry name" value="QRPTase_N"/>
    <property type="match status" value="1"/>
</dbReference>
<dbReference type="Pfam" id="PF01729">
    <property type="entry name" value="QRPTase_C"/>
    <property type="match status" value="1"/>
</dbReference>
<feature type="binding site" evidence="13">
    <location>
        <begin position="258"/>
        <end position="260"/>
    </location>
    <ligand>
        <name>substrate</name>
    </ligand>
</feature>
<evidence type="ECO:0000256" key="4">
    <source>
        <dbReference type="ARBA" id="ARBA00011218"/>
    </source>
</evidence>